<protein>
    <recommendedName>
        <fullName evidence="1">DUF6597 domain-containing protein</fullName>
    </recommendedName>
</protein>
<comment type="caution">
    <text evidence="2">The sequence shown here is derived from an EMBL/GenBank/DDBJ whole genome shotgun (WGS) entry which is preliminary data.</text>
</comment>
<dbReference type="EMBL" id="BMTF01000007">
    <property type="protein sequence ID" value="GGV83226.1"/>
    <property type="molecule type" value="Genomic_DNA"/>
</dbReference>
<evidence type="ECO:0000313" key="3">
    <source>
        <dbReference type="Proteomes" id="UP000660675"/>
    </source>
</evidence>
<accession>A0ABQ2VZI9</accession>
<keyword evidence="3" id="KW-1185">Reference proteome</keyword>
<feature type="domain" description="DUF6597" evidence="1">
    <location>
        <begin position="6"/>
        <end position="73"/>
    </location>
</feature>
<sequence length="74" mass="8772">MFSLSRHDPSLELARFVEFYWLVRWDRRGQPAHEQKVLAHPNVHLVFEDPRAHVYGVDRSLFVRRLEGPGTCWG</sequence>
<dbReference type="Proteomes" id="UP000660675">
    <property type="component" value="Unassembled WGS sequence"/>
</dbReference>
<organism evidence="2 3">
    <name type="scientific">Streptomyces gelaticus</name>
    <dbReference type="NCBI Taxonomy" id="285446"/>
    <lineage>
        <taxon>Bacteria</taxon>
        <taxon>Bacillati</taxon>
        <taxon>Actinomycetota</taxon>
        <taxon>Actinomycetes</taxon>
        <taxon>Kitasatosporales</taxon>
        <taxon>Streptomycetaceae</taxon>
        <taxon>Streptomyces</taxon>
    </lineage>
</organism>
<evidence type="ECO:0000313" key="2">
    <source>
        <dbReference type="EMBL" id="GGV83226.1"/>
    </source>
</evidence>
<gene>
    <name evidence="2" type="ORF">GCM10015535_25880</name>
</gene>
<dbReference type="Pfam" id="PF20240">
    <property type="entry name" value="DUF6597"/>
    <property type="match status" value="1"/>
</dbReference>
<proteinExistence type="predicted"/>
<name>A0ABQ2VZI9_9ACTN</name>
<dbReference type="InterPro" id="IPR046532">
    <property type="entry name" value="DUF6597"/>
</dbReference>
<evidence type="ECO:0000259" key="1">
    <source>
        <dbReference type="Pfam" id="PF20240"/>
    </source>
</evidence>
<reference evidence="3" key="1">
    <citation type="journal article" date="2019" name="Int. J. Syst. Evol. Microbiol.">
        <title>The Global Catalogue of Microorganisms (GCM) 10K type strain sequencing project: providing services to taxonomists for standard genome sequencing and annotation.</title>
        <authorList>
            <consortium name="The Broad Institute Genomics Platform"/>
            <consortium name="The Broad Institute Genome Sequencing Center for Infectious Disease"/>
            <person name="Wu L."/>
            <person name="Ma J."/>
        </authorList>
    </citation>
    <scope>NUCLEOTIDE SEQUENCE [LARGE SCALE GENOMIC DNA]</scope>
    <source>
        <strain evidence="3">JCM 4376</strain>
    </source>
</reference>